<evidence type="ECO:0000259" key="4">
    <source>
        <dbReference type="PROSITE" id="PS50240"/>
    </source>
</evidence>
<dbReference type="GO" id="GO:0004252">
    <property type="term" value="F:serine-type endopeptidase activity"/>
    <property type="evidence" value="ECO:0007669"/>
    <property type="project" value="InterPro"/>
</dbReference>
<sequence length="361" mass="39128">MKRTRLLIALCSALGLSSVANSSEDLTTFIYNGQTTTTATWPSYAAVYYDATSLTGVYGQYCGATILDADHVMLAAHCVTDGSGGMNYEYLVYTSILPQLSNKSQFLNGTAENIRAQYVYVHPEYVDSSSDSTVPWPNDIAIIKLESSMNVDSSAYVSRAQSSQVNSYRIEDKSFVAVGMGLTEDKTYATQLLWTNLNYEPTNSCKLGAGESQLCMKGSYDPSTRVRNTTCSGDSGGPLYWYDSSKFEYYQVGITSYGWKNCYNESSEDVAVFTEVADYNAWIDNVLSNSETPDLEITDQLRTAIGATVTDPGPIIHDTTTDESGGSNYQTTSDSSGGSVGLATLGLLGIAGLRRRQLSSS</sequence>
<dbReference type="PRINTS" id="PR00722">
    <property type="entry name" value="CHYMOTRYPSIN"/>
</dbReference>
<dbReference type="PROSITE" id="PS50240">
    <property type="entry name" value="TRYPSIN_DOM"/>
    <property type="match status" value="1"/>
</dbReference>
<evidence type="ECO:0000256" key="2">
    <source>
        <dbReference type="SAM" id="MobiDB-lite"/>
    </source>
</evidence>
<accession>A0A2S3R1F2</accession>
<dbReference type="Proteomes" id="UP000237466">
    <property type="component" value="Unassembled WGS sequence"/>
</dbReference>
<dbReference type="InterPro" id="IPR020008">
    <property type="entry name" value="GlyGly_CTERM"/>
</dbReference>
<keyword evidence="1" id="KW-1015">Disulfide bond</keyword>
<organism evidence="5 6">
    <name type="scientific">Vibrio vulnificus</name>
    <dbReference type="NCBI Taxonomy" id="672"/>
    <lineage>
        <taxon>Bacteria</taxon>
        <taxon>Pseudomonadati</taxon>
        <taxon>Pseudomonadota</taxon>
        <taxon>Gammaproteobacteria</taxon>
        <taxon>Vibrionales</taxon>
        <taxon>Vibrionaceae</taxon>
        <taxon>Vibrio</taxon>
    </lineage>
</organism>
<keyword evidence="3" id="KW-0732">Signal</keyword>
<feature type="signal peptide" evidence="3">
    <location>
        <begin position="1"/>
        <end position="22"/>
    </location>
</feature>
<dbReference type="NCBIfam" id="TIGR03501">
    <property type="entry name" value="GlyGly_CTERM"/>
    <property type="match status" value="1"/>
</dbReference>
<evidence type="ECO:0000313" key="6">
    <source>
        <dbReference type="Proteomes" id="UP000237466"/>
    </source>
</evidence>
<dbReference type="Gene3D" id="2.40.10.10">
    <property type="entry name" value="Trypsin-like serine proteases"/>
    <property type="match status" value="1"/>
</dbReference>
<dbReference type="SUPFAM" id="SSF50494">
    <property type="entry name" value="Trypsin-like serine proteases"/>
    <property type="match status" value="1"/>
</dbReference>
<dbReference type="RefSeq" id="WP_103200472.1">
    <property type="nucleotide sequence ID" value="NZ_PDGH01000101.1"/>
</dbReference>
<dbReference type="InterPro" id="IPR009003">
    <property type="entry name" value="Peptidase_S1_PA"/>
</dbReference>
<protein>
    <recommendedName>
        <fullName evidence="4">Peptidase S1 domain-containing protein</fullName>
    </recommendedName>
</protein>
<reference evidence="5 6" key="1">
    <citation type="journal article" date="2018" name="Front. Microbiol.">
        <title>Phylogeny of Vibrio vulnificus from the Analysis of the Core-Genome: Implications for Intra-Species Taxonomy.</title>
        <authorList>
            <person name="Roig F.J."/>
            <person name="Gonzalez-Candelas F."/>
            <person name="Sanjuan E."/>
            <person name="Fouz B."/>
            <person name="Feil E.J."/>
            <person name="Llorens C."/>
            <person name="Baker-Austin C."/>
            <person name="Oliver J.D."/>
            <person name="Danin-Poleg Y."/>
            <person name="Gibas C.J."/>
            <person name="Kashi Y."/>
            <person name="Gulig P.A."/>
            <person name="Morrison S.S."/>
            <person name="Amaro C."/>
        </authorList>
    </citation>
    <scope>NUCLEOTIDE SEQUENCE [LARGE SCALE GENOMIC DNA]</scope>
    <source>
        <strain evidence="5 6">CECT4608</strain>
    </source>
</reference>
<evidence type="ECO:0000256" key="1">
    <source>
        <dbReference type="ARBA" id="ARBA00023157"/>
    </source>
</evidence>
<proteinExistence type="predicted"/>
<feature type="chain" id="PRO_5015571635" description="Peptidase S1 domain-containing protein" evidence="3">
    <location>
        <begin position="23"/>
        <end position="361"/>
    </location>
</feature>
<dbReference type="AlphaFoldDB" id="A0A2S3R1F2"/>
<dbReference type="InterPro" id="IPR033116">
    <property type="entry name" value="TRYPSIN_SER"/>
</dbReference>
<comment type="caution">
    <text evidence="5">The sequence shown here is derived from an EMBL/GenBank/DDBJ whole genome shotgun (WGS) entry which is preliminary data.</text>
</comment>
<dbReference type="PROSITE" id="PS00135">
    <property type="entry name" value="TRYPSIN_SER"/>
    <property type="match status" value="1"/>
</dbReference>
<dbReference type="InterPro" id="IPR043504">
    <property type="entry name" value="Peptidase_S1_PA_chymotrypsin"/>
</dbReference>
<name>A0A2S3R1F2_VIBVL</name>
<dbReference type="Pfam" id="PF00089">
    <property type="entry name" value="Trypsin"/>
    <property type="match status" value="1"/>
</dbReference>
<feature type="region of interest" description="Disordered" evidence="2">
    <location>
        <begin position="311"/>
        <end position="337"/>
    </location>
</feature>
<gene>
    <name evidence="5" type="ORF">CRN52_12740</name>
</gene>
<dbReference type="InterPro" id="IPR001314">
    <property type="entry name" value="Peptidase_S1A"/>
</dbReference>
<dbReference type="PANTHER" id="PTHR24256">
    <property type="entry name" value="TRYPTASE-RELATED"/>
    <property type="match status" value="1"/>
</dbReference>
<dbReference type="InterPro" id="IPR001254">
    <property type="entry name" value="Trypsin_dom"/>
</dbReference>
<feature type="compositionally biased region" description="Polar residues" evidence="2">
    <location>
        <begin position="322"/>
        <end position="337"/>
    </location>
</feature>
<evidence type="ECO:0000313" key="5">
    <source>
        <dbReference type="EMBL" id="POB46939.1"/>
    </source>
</evidence>
<evidence type="ECO:0000256" key="3">
    <source>
        <dbReference type="SAM" id="SignalP"/>
    </source>
</evidence>
<feature type="domain" description="Peptidase S1" evidence="4">
    <location>
        <begin position="30"/>
        <end position="288"/>
    </location>
</feature>
<dbReference type="GO" id="GO:0006508">
    <property type="term" value="P:proteolysis"/>
    <property type="evidence" value="ECO:0007669"/>
    <property type="project" value="InterPro"/>
</dbReference>
<dbReference type="EMBL" id="PDGH01000101">
    <property type="protein sequence ID" value="POB46939.1"/>
    <property type="molecule type" value="Genomic_DNA"/>
</dbReference>
<dbReference type="InterPro" id="IPR051487">
    <property type="entry name" value="Ser/Thr_Proteases_Immune/Dev"/>
</dbReference>
<dbReference type="SMART" id="SM00020">
    <property type="entry name" value="Tryp_SPc"/>
    <property type="match status" value="1"/>
</dbReference>